<keyword evidence="1" id="KW-0732">Signal</keyword>
<proteinExistence type="predicted"/>
<accession>A0A852WAL2</accession>
<keyword evidence="3" id="KW-1185">Reference proteome</keyword>
<comment type="caution">
    <text evidence="2">The sequence shown here is derived from an EMBL/GenBank/DDBJ whole genome shotgun (WGS) entry which is preliminary data.</text>
</comment>
<name>A0A852WAL2_9MICO</name>
<evidence type="ECO:0000256" key="1">
    <source>
        <dbReference type="SAM" id="SignalP"/>
    </source>
</evidence>
<dbReference type="EMBL" id="JACCAB010000001">
    <property type="protein sequence ID" value="NYG06287.1"/>
    <property type="molecule type" value="Genomic_DNA"/>
</dbReference>
<protein>
    <submittedName>
        <fullName evidence="2">Uncharacterized protein</fullName>
    </submittedName>
</protein>
<evidence type="ECO:0000313" key="3">
    <source>
        <dbReference type="Proteomes" id="UP000573599"/>
    </source>
</evidence>
<feature type="signal peptide" evidence="1">
    <location>
        <begin position="1"/>
        <end position="31"/>
    </location>
</feature>
<gene>
    <name evidence="2" type="ORF">BJ986_000774</name>
</gene>
<dbReference type="Proteomes" id="UP000573599">
    <property type="component" value="Unassembled WGS sequence"/>
</dbReference>
<organism evidence="2 3">
    <name type="scientific">Pedococcus badiiscoriae</name>
    <dbReference type="NCBI Taxonomy" id="642776"/>
    <lineage>
        <taxon>Bacteria</taxon>
        <taxon>Bacillati</taxon>
        <taxon>Actinomycetota</taxon>
        <taxon>Actinomycetes</taxon>
        <taxon>Micrococcales</taxon>
        <taxon>Intrasporangiaceae</taxon>
        <taxon>Pedococcus</taxon>
    </lineage>
</organism>
<reference evidence="2 3" key="1">
    <citation type="submission" date="2020-07" db="EMBL/GenBank/DDBJ databases">
        <title>Sequencing the genomes of 1000 actinobacteria strains.</title>
        <authorList>
            <person name="Klenk H.-P."/>
        </authorList>
    </citation>
    <scope>NUCLEOTIDE SEQUENCE [LARGE SCALE GENOMIC DNA]</scope>
    <source>
        <strain evidence="2 3">DSM 23987</strain>
    </source>
</reference>
<dbReference type="AlphaFoldDB" id="A0A852WAL2"/>
<dbReference type="RefSeq" id="WP_179420797.1">
    <property type="nucleotide sequence ID" value="NZ_JACCAB010000001.1"/>
</dbReference>
<feature type="chain" id="PRO_5032923768" evidence="1">
    <location>
        <begin position="32"/>
        <end position="320"/>
    </location>
</feature>
<evidence type="ECO:0000313" key="2">
    <source>
        <dbReference type="EMBL" id="NYG06287.1"/>
    </source>
</evidence>
<sequence length="320" mass="33530">MVGSRGGVRRKVLAVMTALVAVVLAAQPAEAYVEIAHAPPGIWMYERLAGPGEVRATLTLENLRAGEARLLRSESKVSHGTPDRNAVGQKIACGRRAGPSVQETWGGTNLLARDGVTTIVVRQLFVAPAAGTWVCRLLVYTDSHSATIPARVRLESAFLGDVRGPVAVGDWALSTRTGGAVFFPASDTTERTAVQVNGFRAPAGATRLTALSDIFLTNCYGTGGAGCPRGTFPRSGSTTYVLQASLRASNPACVGKTSSALVRTFDQLTHHTGVTLDLAVPLPAGVDCGAWTSRVTARRGSGLPFVVQLYPYSNASLVAD</sequence>